<feature type="transmembrane region" description="Helical" evidence="2">
    <location>
        <begin position="72"/>
        <end position="92"/>
    </location>
</feature>
<dbReference type="AlphaFoldDB" id="A0A7W6F7Q6"/>
<reference evidence="6" key="2">
    <citation type="journal article" date="2019" name="Int. J. Syst. Evol. Microbiol.">
        <title>The Global Catalogue of Microorganisms (GCM) 10K type strain sequencing project: providing services to taxonomists for standard genome sequencing and annotation.</title>
        <authorList>
            <consortium name="The Broad Institute Genomics Platform"/>
            <consortium name="The Broad Institute Genome Sequencing Center for Infectious Disease"/>
            <person name="Wu L."/>
            <person name="Ma J."/>
        </authorList>
    </citation>
    <scope>NUCLEOTIDE SEQUENCE [LARGE SCALE GENOMIC DNA]</scope>
    <source>
        <strain evidence="6">NBRC 107710</strain>
    </source>
</reference>
<keyword evidence="2" id="KW-0812">Transmembrane</keyword>
<name>A0A7W6F7Q6_9HYPH</name>
<dbReference type="EMBL" id="JACIDN010000005">
    <property type="protein sequence ID" value="MBB3903336.1"/>
    <property type="molecule type" value="Genomic_DNA"/>
</dbReference>
<proteinExistence type="predicted"/>
<evidence type="ECO:0000313" key="3">
    <source>
        <dbReference type="EMBL" id="GLS45417.1"/>
    </source>
</evidence>
<dbReference type="InterPro" id="IPR009325">
    <property type="entry name" value="DUF983"/>
</dbReference>
<feature type="compositionally biased region" description="Low complexity" evidence="1">
    <location>
        <begin position="154"/>
        <end position="167"/>
    </location>
</feature>
<evidence type="ECO:0000256" key="2">
    <source>
        <dbReference type="SAM" id="Phobius"/>
    </source>
</evidence>
<evidence type="ECO:0000256" key="1">
    <source>
        <dbReference type="SAM" id="MobiDB-lite"/>
    </source>
</evidence>
<evidence type="ECO:0000313" key="4">
    <source>
        <dbReference type="EMBL" id="MBB3903336.1"/>
    </source>
</evidence>
<comment type="caution">
    <text evidence="4">The sequence shown here is derived from an EMBL/GenBank/DDBJ whole genome shotgun (WGS) entry which is preliminary data.</text>
</comment>
<sequence>MPIETTHAIDPPPAESPGAVVERTRLIPAMLLGFVCRCPHCGEGKLFGRFLKVRPECEACGMKLDGHRADDFPPYIVIFLVGHIVGYLILTFEMGYDVPLWVSVTLWPGLTLGLAALLLQPVKGAVIGLQYATRMHGFQVPPPPRPGAEETRIGSGSAASAAESGRI</sequence>
<gene>
    <name evidence="3" type="ORF">GCM10007884_34070</name>
    <name evidence="4" type="ORF">GGR33_002845</name>
</gene>
<dbReference type="RefSeq" id="WP_425488783.1">
    <property type="nucleotide sequence ID" value="NZ_BSPG01000022.1"/>
</dbReference>
<organism evidence="4 5">
    <name type="scientific">Methylobacterium brachythecii</name>
    <dbReference type="NCBI Taxonomy" id="1176177"/>
    <lineage>
        <taxon>Bacteria</taxon>
        <taxon>Pseudomonadati</taxon>
        <taxon>Pseudomonadota</taxon>
        <taxon>Alphaproteobacteria</taxon>
        <taxon>Hyphomicrobiales</taxon>
        <taxon>Methylobacteriaceae</taxon>
        <taxon>Methylobacterium</taxon>
    </lineage>
</organism>
<feature type="transmembrane region" description="Helical" evidence="2">
    <location>
        <begin position="98"/>
        <end position="119"/>
    </location>
</feature>
<reference evidence="4 5" key="3">
    <citation type="submission" date="2020-08" db="EMBL/GenBank/DDBJ databases">
        <title>Genomic Encyclopedia of Type Strains, Phase IV (KMG-IV): sequencing the most valuable type-strain genomes for metagenomic binning, comparative biology and taxonomic classification.</title>
        <authorList>
            <person name="Goeker M."/>
        </authorList>
    </citation>
    <scope>NUCLEOTIDE SEQUENCE [LARGE SCALE GENOMIC DNA]</scope>
    <source>
        <strain evidence="4 5">DSM 24105</strain>
    </source>
</reference>
<dbReference type="EMBL" id="BSPG01000022">
    <property type="protein sequence ID" value="GLS45417.1"/>
    <property type="molecule type" value="Genomic_DNA"/>
</dbReference>
<protein>
    <submittedName>
        <fullName evidence="4">Uncharacterized protein (DUF983 family)</fullName>
    </submittedName>
</protein>
<reference evidence="3" key="4">
    <citation type="submission" date="2023-01" db="EMBL/GenBank/DDBJ databases">
        <title>Draft genome sequence of Methylobacterium brachythecii strain NBRC 107710.</title>
        <authorList>
            <person name="Sun Q."/>
            <person name="Mori K."/>
        </authorList>
    </citation>
    <scope>NUCLEOTIDE SEQUENCE</scope>
    <source>
        <strain evidence="3">NBRC 107710</strain>
    </source>
</reference>
<dbReference type="Proteomes" id="UP001156881">
    <property type="component" value="Unassembled WGS sequence"/>
</dbReference>
<keyword evidence="6" id="KW-1185">Reference proteome</keyword>
<keyword evidence="2" id="KW-0472">Membrane</keyword>
<keyword evidence="2" id="KW-1133">Transmembrane helix</keyword>
<dbReference type="Proteomes" id="UP000517759">
    <property type="component" value="Unassembled WGS sequence"/>
</dbReference>
<dbReference type="Pfam" id="PF06170">
    <property type="entry name" value="DUF983"/>
    <property type="match status" value="1"/>
</dbReference>
<evidence type="ECO:0000313" key="6">
    <source>
        <dbReference type="Proteomes" id="UP001156881"/>
    </source>
</evidence>
<feature type="region of interest" description="Disordered" evidence="1">
    <location>
        <begin position="140"/>
        <end position="167"/>
    </location>
</feature>
<accession>A0A7W6F7Q6</accession>
<evidence type="ECO:0000313" key="5">
    <source>
        <dbReference type="Proteomes" id="UP000517759"/>
    </source>
</evidence>
<reference evidence="3" key="1">
    <citation type="journal article" date="2014" name="Int. J. Syst. Evol. Microbiol.">
        <title>Complete genome of a new Firmicutes species belonging to the dominant human colonic microbiota ('Ruminococcus bicirculans') reveals two chromosomes and a selective capacity to utilize plant glucans.</title>
        <authorList>
            <consortium name="NISC Comparative Sequencing Program"/>
            <person name="Wegmann U."/>
            <person name="Louis P."/>
            <person name="Goesmann A."/>
            <person name="Henrissat B."/>
            <person name="Duncan S.H."/>
            <person name="Flint H.J."/>
        </authorList>
    </citation>
    <scope>NUCLEOTIDE SEQUENCE</scope>
    <source>
        <strain evidence="3">NBRC 107710</strain>
    </source>
</reference>